<accession>A0ABU8U768</accession>
<reference evidence="2 3" key="1">
    <citation type="submission" date="2024-03" db="EMBL/GenBank/DDBJ databases">
        <title>Novel Streptomyces species of biotechnological and ecological value are a feature of Machair soil.</title>
        <authorList>
            <person name="Prole J.R."/>
            <person name="Goodfellow M."/>
            <person name="Allenby N."/>
            <person name="Ward A.C."/>
        </authorList>
    </citation>
    <scope>NUCLEOTIDE SEQUENCE [LARGE SCALE GENOMIC DNA]</scope>
    <source>
        <strain evidence="2 3">MS1.HAVA.3</strain>
    </source>
</reference>
<dbReference type="EMBL" id="JBBKAM010000002">
    <property type="protein sequence ID" value="MEJ8643729.1"/>
    <property type="molecule type" value="Genomic_DNA"/>
</dbReference>
<dbReference type="Proteomes" id="UP001382904">
    <property type="component" value="Unassembled WGS sequence"/>
</dbReference>
<evidence type="ECO:0000256" key="1">
    <source>
        <dbReference type="SAM" id="MobiDB-lite"/>
    </source>
</evidence>
<evidence type="ECO:0000313" key="3">
    <source>
        <dbReference type="Proteomes" id="UP001382904"/>
    </source>
</evidence>
<evidence type="ECO:0000313" key="2">
    <source>
        <dbReference type="EMBL" id="MEJ8643729.1"/>
    </source>
</evidence>
<comment type="caution">
    <text evidence="2">The sequence shown here is derived from an EMBL/GenBank/DDBJ whole genome shotgun (WGS) entry which is preliminary data.</text>
</comment>
<proteinExistence type="predicted"/>
<protein>
    <submittedName>
        <fullName evidence="2">Uncharacterized protein</fullName>
    </submittedName>
</protein>
<name>A0ABU8U768_9ACTN</name>
<feature type="compositionally biased region" description="Pro residues" evidence="1">
    <location>
        <begin position="169"/>
        <end position="181"/>
    </location>
</feature>
<gene>
    <name evidence="2" type="ORF">WKI68_24875</name>
</gene>
<feature type="region of interest" description="Disordered" evidence="1">
    <location>
        <begin position="162"/>
        <end position="190"/>
    </location>
</feature>
<organism evidence="2 3">
    <name type="scientific">Streptomyces caledonius</name>
    <dbReference type="NCBI Taxonomy" id="3134107"/>
    <lineage>
        <taxon>Bacteria</taxon>
        <taxon>Bacillati</taxon>
        <taxon>Actinomycetota</taxon>
        <taxon>Actinomycetes</taxon>
        <taxon>Kitasatosporales</taxon>
        <taxon>Streptomycetaceae</taxon>
        <taxon>Streptomyces</taxon>
    </lineage>
</organism>
<sequence>MTARADEVQCDCHWGSAEELALSPTRNSTPTCCTAPGAHPTGATTAPCCAASCRSSRASRPSASAHAYAIGHVGISFERGDWQQWPAERSAAVREFLHAWWAHTLRTPDPAVHDELTSWFARHAPARLRAHGASEELLEDARLLGLPGPVRGADPHWQAVRRRIQAAATPPPAAPAAPPAPEPDRTAAPG</sequence>
<keyword evidence="3" id="KW-1185">Reference proteome</keyword>